<dbReference type="AlphaFoldDB" id="A0AAD2FF18"/>
<keyword evidence="3" id="KW-1185">Reference proteome</keyword>
<sequence length="485" mass="54434">MSARRPSLEKIMANKRSSVTDAMDTTSQTEPLAIKRKSVAAAQPLIQVETFLSRKAYPLGTTLVGTVLVRHPPSKEDSKPPPPLRKTLKSIVVYAAGFCRIDPRWHNATEYARIYGSVHPFIQQVDFDAKLLSHGAGTDTVCFWATNGLELMTLPERKIGKLESKDTDDGERLAFTYRIELPMDLPHSINATTCKYYYMMNILIKTQSKQKVIHSPFVVLTNPLKPPGLPRSKQDRNSRAIISGRVKFGQCRGMAHSIGLPVHLSATEIHRPRGQVMVHQEPRRPDVQTLPIKSPSGKQVCVLTFIGATKITPGSMLQIEWDFPRELTPEDAPCFQVSACLMGEESAVYEDGKTKRTQTHIFDTCHEFIDPGITQRVSKYLLLSVDSPCNLVTDVMELTIKCQVDITIQEGKNGKYNNLKVELPCHVLHQLEKDSDQAELEDTQVTPLSVLMGLKPDPEFPTEDIVRDLKVVSLEMEKRLRRATK</sequence>
<feature type="region of interest" description="Disordered" evidence="1">
    <location>
        <begin position="1"/>
        <end position="28"/>
    </location>
</feature>
<evidence type="ECO:0000313" key="2">
    <source>
        <dbReference type="EMBL" id="CAJ1934216.1"/>
    </source>
</evidence>
<accession>A0AAD2FF18</accession>
<comment type="caution">
    <text evidence="2">The sequence shown here is derived from an EMBL/GenBank/DDBJ whole genome shotgun (WGS) entry which is preliminary data.</text>
</comment>
<dbReference type="EMBL" id="CAKOGP040000335">
    <property type="protein sequence ID" value="CAJ1934216.1"/>
    <property type="molecule type" value="Genomic_DNA"/>
</dbReference>
<organism evidence="2 3">
    <name type="scientific">Cylindrotheca closterium</name>
    <dbReference type="NCBI Taxonomy" id="2856"/>
    <lineage>
        <taxon>Eukaryota</taxon>
        <taxon>Sar</taxon>
        <taxon>Stramenopiles</taxon>
        <taxon>Ochrophyta</taxon>
        <taxon>Bacillariophyta</taxon>
        <taxon>Bacillariophyceae</taxon>
        <taxon>Bacillariophycidae</taxon>
        <taxon>Bacillariales</taxon>
        <taxon>Bacillariaceae</taxon>
        <taxon>Cylindrotheca</taxon>
    </lineage>
</organism>
<gene>
    <name evidence="2" type="ORF">CYCCA115_LOCUS3645</name>
</gene>
<evidence type="ECO:0000256" key="1">
    <source>
        <dbReference type="SAM" id="MobiDB-lite"/>
    </source>
</evidence>
<proteinExistence type="predicted"/>
<feature type="compositionally biased region" description="Polar residues" evidence="1">
    <location>
        <begin position="15"/>
        <end position="28"/>
    </location>
</feature>
<reference evidence="2" key="1">
    <citation type="submission" date="2023-08" db="EMBL/GenBank/DDBJ databases">
        <authorList>
            <person name="Audoor S."/>
            <person name="Bilcke G."/>
        </authorList>
    </citation>
    <scope>NUCLEOTIDE SEQUENCE</scope>
</reference>
<evidence type="ECO:0000313" key="3">
    <source>
        <dbReference type="Proteomes" id="UP001295423"/>
    </source>
</evidence>
<protein>
    <submittedName>
        <fullName evidence="2">Uncharacterized protein</fullName>
    </submittedName>
</protein>
<name>A0AAD2FF18_9STRA</name>
<dbReference type="Proteomes" id="UP001295423">
    <property type="component" value="Unassembled WGS sequence"/>
</dbReference>